<dbReference type="Proteomes" id="UP000256977">
    <property type="component" value="Unassembled WGS sequence"/>
</dbReference>
<dbReference type="EMBL" id="QRDZ01000012">
    <property type="protein sequence ID" value="RED76361.1"/>
    <property type="molecule type" value="Genomic_DNA"/>
</dbReference>
<dbReference type="AlphaFoldDB" id="A0A3D9JQH6"/>
<dbReference type="RefSeq" id="WP_147310207.1">
    <property type="nucleotide sequence ID" value="NZ_QRDZ01000012.1"/>
</dbReference>
<evidence type="ECO:0000313" key="2">
    <source>
        <dbReference type="Proteomes" id="UP000256977"/>
    </source>
</evidence>
<organism evidence="1 2">
    <name type="scientific">Cohnella phaseoli</name>
    <dbReference type="NCBI Taxonomy" id="456490"/>
    <lineage>
        <taxon>Bacteria</taxon>
        <taxon>Bacillati</taxon>
        <taxon>Bacillota</taxon>
        <taxon>Bacilli</taxon>
        <taxon>Bacillales</taxon>
        <taxon>Paenibacillaceae</taxon>
        <taxon>Cohnella</taxon>
    </lineage>
</organism>
<protein>
    <submittedName>
        <fullName evidence="1">Uncharacterized protein</fullName>
    </submittedName>
</protein>
<dbReference type="OrthoDB" id="2618490at2"/>
<sequence length="114" mass="12674">MNVSNPALKQKQERLKLFLERLSQDASLSRRHDSASAWSWEELLAYTGYDPRDGTVDVAELVSLTLGKLGIEADAKTMVEYILNGGTIRDFMNVAWHRPEAADMNDSGQACDDG</sequence>
<accession>A0A3D9JQH6</accession>
<comment type="caution">
    <text evidence="1">The sequence shown here is derived from an EMBL/GenBank/DDBJ whole genome shotgun (WGS) entry which is preliminary data.</text>
</comment>
<evidence type="ECO:0000313" key="1">
    <source>
        <dbReference type="EMBL" id="RED76361.1"/>
    </source>
</evidence>
<keyword evidence="2" id="KW-1185">Reference proteome</keyword>
<name>A0A3D9JQH6_9BACL</name>
<proteinExistence type="predicted"/>
<gene>
    <name evidence="1" type="ORF">DFP98_11278</name>
</gene>
<reference evidence="1 2" key="1">
    <citation type="submission" date="2018-07" db="EMBL/GenBank/DDBJ databases">
        <title>Genomic Encyclopedia of Type Strains, Phase III (KMG-III): the genomes of soil and plant-associated and newly described type strains.</title>
        <authorList>
            <person name="Whitman W."/>
        </authorList>
    </citation>
    <scope>NUCLEOTIDE SEQUENCE [LARGE SCALE GENOMIC DNA]</scope>
    <source>
        <strain evidence="1 2">CECT 7287</strain>
    </source>
</reference>